<dbReference type="Proteomes" id="UP000316759">
    <property type="component" value="Unassembled WGS sequence"/>
</dbReference>
<dbReference type="EMBL" id="SUNJ01014100">
    <property type="protein sequence ID" value="TPP56757.1"/>
    <property type="molecule type" value="Genomic_DNA"/>
</dbReference>
<keyword evidence="2" id="KW-1185">Reference proteome</keyword>
<protein>
    <submittedName>
        <fullName evidence="1">Uncharacterized protein</fullName>
    </submittedName>
</protein>
<evidence type="ECO:0000313" key="1">
    <source>
        <dbReference type="EMBL" id="TPP56757.1"/>
    </source>
</evidence>
<evidence type="ECO:0000313" key="2">
    <source>
        <dbReference type="Proteomes" id="UP000316759"/>
    </source>
</evidence>
<sequence>MIILGVSLCHNQALERAQCYQSFAFSPVPVTHPLKYTNIQFSFLACVVSLPVYLPPACSPSGVVFFASILPGTSIHIFLSSVAVSTFIYVSFSPVNNVLPLHVSPCAKPYVTQHTSFLGFCLLICLFESCSLPTCPDE</sequence>
<comment type="caution">
    <text evidence="1">The sequence shown here is derived from an EMBL/GenBank/DDBJ whole genome shotgun (WGS) entry which is preliminary data.</text>
</comment>
<organism evidence="1 2">
    <name type="scientific">Fasciola gigantica</name>
    <name type="common">Giant liver fluke</name>
    <dbReference type="NCBI Taxonomy" id="46835"/>
    <lineage>
        <taxon>Eukaryota</taxon>
        <taxon>Metazoa</taxon>
        <taxon>Spiralia</taxon>
        <taxon>Lophotrochozoa</taxon>
        <taxon>Platyhelminthes</taxon>
        <taxon>Trematoda</taxon>
        <taxon>Digenea</taxon>
        <taxon>Plagiorchiida</taxon>
        <taxon>Echinostomata</taxon>
        <taxon>Echinostomatoidea</taxon>
        <taxon>Fasciolidae</taxon>
        <taxon>Fasciola</taxon>
    </lineage>
</organism>
<gene>
    <name evidence="1" type="ORF">FGIG_07676</name>
</gene>
<accession>A0A504YG29</accession>
<dbReference type="AlphaFoldDB" id="A0A504YG29"/>
<name>A0A504YG29_FASGI</name>
<reference evidence="1 2" key="1">
    <citation type="submission" date="2019-04" db="EMBL/GenBank/DDBJ databases">
        <title>Annotation for the trematode Fasciola gigantica.</title>
        <authorList>
            <person name="Choi Y.-J."/>
        </authorList>
    </citation>
    <scope>NUCLEOTIDE SEQUENCE [LARGE SCALE GENOMIC DNA]</scope>
    <source>
        <strain evidence="1">Uganda_cow_1</strain>
    </source>
</reference>
<proteinExistence type="predicted"/>